<keyword evidence="9 12" id="KW-0863">Zinc-finger</keyword>
<proteinExistence type="inferred from homology"/>
<organism evidence="15 16">
    <name type="scientific">Gryllus longicercus</name>
    <dbReference type="NCBI Taxonomy" id="2509291"/>
    <lineage>
        <taxon>Eukaryota</taxon>
        <taxon>Metazoa</taxon>
        <taxon>Ecdysozoa</taxon>
        <taxon>Arthropoda</taxon>
        <taxon>Hexapoda</taxon>
        <taxon>Insecta</taxon>
        <taxon>Pterygota</taxon>
        <taxon>Neoptera</taxon>
        <taxon>Polyneoptera</taxon>
        <taxon>Orthoptera</taxon>
        <taxon>Ensifera</taxon>
        <taxon>Gryllidea</taxon>
        <taxon>Grylloidea</taxon>
        <taxon>Gryllidae</taxon>
        <taxon>Gryllinae</taxon>
        <taxon>Gryllus</taxon>
    </lineage>
</organism>
<feature type="compositionally biased region" description="Low complexity" evidence="13">
    <location>
        <begin position="719"/>
        <end position="745"/>
    </location>
</feature>
<feature type="region of interest" description="Disordered" evidence="13">
    <location>
        <begin position="525"/>
        <end position="701"/>
    </location>
</feature>
<dbReference type="CDD" id="cd16615">
    <property type="entry name" value="RING-HC_ZNF598"/>
    <property type="match status" value="1"/>
</dbReference>
<evidence type="ECO:0000256" key="7">
    <source>
        <dbReference type="ARBA" id="ARBA00022679"/>
    </source>
</evidence>
<dbReference type="Gene3D" id="3.30.40.10">
    <property type="entry name" value="Zinc/RING finger domain, C3HC4 (zinc finger)"/>
    <property type="match status" value="1"/>
</dbReference>
<dbReference type="PROSITE" id="PS50089">
    <property type="entry name" value="ZF_RING_2"/>
    <property type="match status" value="1"/>
</dbReference>
<feature type="compositionally biased region" description="Pro residues" evidence="13">
    <location>
        <begin position="477"/>
        <end position="486"/>
    </location>
</feature>
<feature type="compositionally biased region" description="Gly residues" evidence="13">
    <location>
        <begin position="285"/>
        <end position="297"/>
    </location>
</feature>
<comment type="catalytic activity">
    <reaction evidence="1">
        <text>S-ubiquitinyl-[E2 ubiquitin-conjugating enzyme]-L-cysteine + [acceptor protein]-L-lysine = [E2 ubiquitin-conjugating enzyme]-L-cysteine + N(6)-ubiquitinyl-[acceptor protein]-L-lysine.</text>
        <dbReference type="EC" id="2.3.2.27"/>
    </reaction>
</comment>
<comment type="similarity">
    <text evidence="11">Belongs to the ZNF598/HEL2 family.</text>
</comment>
<evidence type="ECO:0000256" key="1">
    <source>
        <dbReference type="ARBA" id="ARBA00000900"/>
    </source>
</evidence>
<evidence type="ECO:0000256" key="3">
    <source>
        <dbReference type="ARBA" id="ARBA00004906"/>
    </source>
</evidence>
<dbReference type="Proteomes" id="UP001378592">
    <property type="component" value="Unassembled WGS sequence"/>
</dbReference>
<dbReference type="InterPro" id="IPR056437">
    <property type="entry name" value="Znf-C2H2_ZNF598/HEL2"/>
</dbReference>
<evidence type="ECO:0000256" key="13">
    <source>
        <dbReference type="SAM" id="MobiDB-lite"/>
    </source>
</evidence>
<dbReference type="InterPro" id="IPR059042">
    <property type="entry name" value="Znf_C2H2_ZNF598"/>
</dbReference>
<dbReference type="EC" id="2.3.2.27" evidence="4"/>
<sequence length="949" mass="100390">MSSTVLSENTENTCVVCFKNVSIYSIGECDHPVCYECSTRMRVLCRQNECPICRQDMPKVIFTKNVQPFKNIKNNTYLMDKKFKICFDNAEIQSAYSKLLEHVCTICPGRPAFRTFQNLKDHMRKEHELHYCDLCVDNLKIFTGERRCYTRQELAQHRRKGDPDDRSHRGHPLCEFCDQRYMDNDELFRHLRRDHLFCHFCDADGFHRYYSSYDYLRDHFRADHFLCEEGSCMDEKFTSAFRSEIDLKAHRASVHGRTMGKAAAKQARTLELEFTLAPRPRPERGGGGGGGGGGRPGQRGRAPRDDDHHLLGAAGPAHDDFAGGGAAALAPSAAAAPRTHCPDEFPTLSGAPAPPAPAPAAARPNGVGGLTIRAVRQPPLAVTDENFPALGGADAAPPPAALNTVRLSVNSERAGDGLSIRVNRRADPHATRLRADDFPSLGASSGPPAAAPPPASSVASGQWLHVDRRGRPRTPLAGPPQGPPPKVKSLQEDFPSLGAPASASEPRAKKASSVVIPVTPAPSWLQSNGPVHPPAAAPAPAAPAPAKQELMGVATIKVKSKKKKQQQQPQQQQQAKNANDGGGKEAGKRKKREDAAGSVTSLASTSSKSAARSGEEEITSKLEGVLTCKESSGGGGDGRGAGHSSSSSTGSGAASAAAAAAERKRSELLIASLRPERTAPPPSPPESPPPPAIPREDFPSLGCPPGFWRPVLAAAAAASTAPPPGFGAAPATTSSTSTTTAAAAAGPPPGFSSVTLNSVARAPAPPGGNGLTFTSSSGRSYPILPRAAPAAGALTPSPAPAPAAAAAAPFVPPRDAERRNQALVARVRRAVPLDDFLQLSALYRQGALPAATFRSHCRHLLGEEAFADVFPELLALLPDIAKQQELMAAHEEEEGPGSLPIQVCASCGQVLASGDLRHHQASHRLENHFASTTLDKASTTVASAWDSRK</sequence>
<dbReference type="GO" id="GO:0072344">
    <property type="term" value="P:rescue of stalled ribosome"/>
    <property type="evidence" value="ECO:0007669"/>
    <property type="project" value="InterPro"/>
</dbReference>
<feature type="region of interest" description="Disordered" evidence="13">
    <location>
        <begin position="273"/>
        <end position="365"/>
    </location>
</feature>
<keyword evidence="8" id="KW-0479">Metal-binding</keyword>
<feature type="compositionally biased region" description="Gly residues" evidence="13">
    <location>
        <begin position="632"/>
        <end position="641"/>
    </location>
</feature>
<evidence type="ECO:0000313" key="16">
    <source>
        <dbReference type="Proteomes" id="UP001378592"/>
    </source>
</evidence>
<reference evidence="15 16" key="1">
    <citation type="submission" date="2024-03" db="EMBL/GenBank/DDBJ databases">
        <title>The genome assembly and annotation of the cricket Gryllus longicercus Weissman &amp; Gray.</title>
        <authorList>
            <person name="Szrajer S."/>
            <person name="Gray D."/>
            <person name="Ylla G."/>
        </authorList>
    </citation>
    <scope>NUCLEOTIDE SEQUENCE [LARGE SCALE GENOMIC DNA]</scope>
    <source>
        <strain evidence="15">DAG 2021-001</strain>
        <tissue evidence="15">Whole body minus gut</tissue>
    </source>
</reference>
<feature type="region of interest" description="Disordered" evidence="13">
    <location>
        <begin position="791"/>
        <end position="810"/>
    </location>
</feature>
<dbReference type="InterPro" id="IPR001841">
    <property type="entry name" value="Znf_RING"/>
</dbReference>
<feature type="compositionally biased region" description="Pro residues" evidence="13">
    <location>
        <begin position="678"/>
        <end position="693"/>
    </location>
</feature>
<feature type="compositionally biased region" description="Pro residues" evidence="13">
    <location>
        <begin position="531"/>
        <end position="543"/>
    </location>
</feature>
<name>A0AAN9VG63_9ORTH</name>
<feature type="compositionally biased region" description="Low complexity" evidence="13">
    <location>
        <begin position="327"/>
        <end position="337"/>
    </location>
</feature>
<keyword evidence="7" id="KW-0808">Transferase</keyword>
<evidence type="ECO:0000256" key="9">
    <source>
        <dbReference type="ARBA" id="ARBA00022771"/>
    </source>
</evidence>
<keyword evidence="5" id="KW-0963">Cytoplasm</keyword>
<feature type="compositionally biased region" description="Basic and acidic residues" evidence="13">
    <location>
        <begin position="424"/>
        <end position="437"/>
    </location>
</feature>
<evidence type="ECO:0000259" key="14">
    <source>
        <dbReference type="PROSITE" id="PS50089"/>
    </source>
</evidence>
<dbReference type="InterPro" id="IPR041888">
    <property type="entry name" value="RING-HC_ZNF598/HEL2"/>
</dbReference>
<dbReference type="Pfam" id="PF23208">
    <property type="entry name" value="zf_C2H2_ZNF598"/>
    <property type="match status" value="1"/>
</dbReference>
<keyword evidence="6" id="KW-0597">Phosphoprotein</keyword>
<feature type="compositionally biased region" description="Low complexity" evidence="13">
    <location>
        <begin position="566"/>
        <end position="576"/>
    </location>
</feature>
<evidence type="ECO:0000256" key="11">
    <source>
        <dbReference type="ARBA" id="ARBA00035113"/>
    </source>
</evidence>
<keyword evidence="16" id="KW-1185">Reference proteome</keyword>
<dbReference type="SUPFAM" id="SSF57850">
    <property type="entry name" value="RING/U-box"/>
    <property type="match status" value="1"/>
</dbReference>
<comment type="subcellular location">
    <subcellularLocation>
        <location evidence="2">Cytoplasm</location>
    </subcellularLocation>
</comment>
<feature type="compositionally biased region" description="Low complexity" evidence="13">
    <location>
        <begin position="439"/>
        <end position="448"/>
    </location>
</feature>
<evidence type="ECO:0000256" key="4">
    <source>
        <dbReference type="ARBA" id="ARBA00012483"/>
    </source>
</evidence>
<feature type="domain" description="RING-type" evidence="14">
    <location>
        <begin position="14"/>
        <end position="54"/>
    </location>
</feature>
<accession>A0AAN9VG63</accession>
<feature type="region of interest" description="Disordered" evidence="13">
    <location>
        <begin position="419"/>
        <end position="509"/>
    </location>
</feature>
<feature type="compositionally biased region" description="Low complexity" evidence="13">
    <location>
        <begin position="642"/>
        <end position="660"/>
    </location>
</feature>
<dbReference type="Pfam" id="PF25447">
    <property type="entry name" value="RING_ZNF598"/>
    <property type="match status" value="1"/>
</dbReference>
<dbReference type="GO" id="GO:0016567">
    <property type="term" value="P:protein ubiquitination"/>
    <property type="evidence" value="ECO:0007669"/>
    <property type="project" value="TreeGrafter"/>
</dbReference>
<dbReference type="PANTHER" id="PTHR22938">
    <property type="entry name" value="ZINC FINGER PROTEIN 598"/>
    <property type="match status" value="1"/>
</dbReference>
<evidence type="ECO:0000256" key="8">
    <source>
        <dbReference type="ARBA" id="ARBA00022723"/>
    </source>
</evidence>
<dbReference type="GO" id="GO:0008270">
    <property type="term" value="F:zinc ion binding"/>
    <property type="evidence" value="ECO:0007669"/>
    <property type="project" value="UniProtKB-KW"/>
</dbReference>
<dbReference type="InterPro" id="IPR057634">
    <property type="entry name" value="PAH_ZNF598/HEL2"/>
</dbReference>
<keyword evidence="10" id="KW-0862">Zinc</keyword>
<feature type="compositionally biased region" description="Low complexity" evidence="13">
    <location>
        <begin position="596"/>
        <end position="612"/>
    </location>
</feature>
<dbReference type="GO" id="GO:0061630">
    <property type="term" value="F:ubiquitin protein ligase activity"/>
    <property type="evidence" value="ECO:0007669"/>
    <property type="project" value="UniProtKB-EC"/>
</dbReference>
<gene>
    <name evidence="15" type="ORF">R5R35_012058</name>
</gene>
<evidence type="ECO:0000256" key="5">
    <source>
        <dbReference type="ARBA" id="ARBA00022490"/>
    </source>
</evidence>
<dbReference type="PANTHER" id="PTHR22938:SF0">
    <property type="entry name" value="E3 UBIQUITIN-PROTEIN LIGASE ZNF598"/>
    <property type="match status" value="1"/>
</dbReference>
<evidence type="ECO:0000256" key="10">
    <source>
        <dbReference type="ARBA" id="ARBA00022833"/>
    </source>
</evidence>
<feature type="region of interest" description="Disordered" evidence="13">
    <location>
        <begin position="719"/>
        <end position="749"/>
    </location>
</feature>
<protein>
    <recommendedName>
        <fullName evidence="4">RING-type E3 ubiquitin transferase</fullName>
        <ecNumber evidence="4">2.3.2.27</ecNumber>
    </recommendedName>
</protein>
<dbReference type="Pfam" id="PF23202">
    <property type="entry name" value="PAH_ZNF598"/>
    <property type="match status" value="1"/>
</dbReference>
<dbReference type="InterPro" id="IPR013087">
    <property type="entry name" value="Znf_C2H2_type"/>
</dbReference>
<feature type="region of interest" description="Disordered" evidence="13">
    <location>
        <begin position="754"/>
        <end position="773"/>
    </location>
</feature>
<dbReference type="AlphaFoldDB" id="A0AAN9VG63"/>
<dbReference type="InterPro" id="IPR044288">
    <property type="entry name" value="ZNF598/HEL2"/>
</dbReference>
<dbReference type="GO" id="GO:0005737">
    <property type="term" value="C:cytoplasm"/>
    <property type="evidence" value="ECO:0007669"/>
    <property type="project" value="UniProtKB-SubCell"/>
</dbReference>
<dbReference type="InterPro" id="IPR013083">
    <property type="entry name" value="Znf_RING/FYVE/PHD"/>
</dbReference>
<dbReference type="Pfam" id="PF23230">
    <property type="entry name" value="zf-C2H2_13"/>
    <property type="match status" value="1"/>
</dbReference>
<dbReference type="PROSITE" id="PS00028">
    <property type="entry name" value="ZINC_FINGER_C2H2_1"/>
    <property type="match status" value="1"/>
</dbReference>
<dbReference type="EMBL" id="JAZDUA010000585">
    <property type="protein sequence ID" value="KAK7790803.1"/>
    <property type="molecule type" value="Genomic_DNA"/>
</dbReference>
<evidence type="ECO:0000256" key="12">
    <source>
        <dbReference type="PROSITE-ProRule" id="PRU00175"/>
    </source>
</evidence>
<comment type="pathway">
    <text evidence="3">Protein modification; protein ubiquitination.</text>
</comment>
<dbReference type="GO" id="GO:0043022">
    <property type="term" value="F:ribosome binding"/>
    <property type="evidence" value="ECO:0007669"/>
    <property type="project" value="TreeGrafter"/>
</dbReference>
<dbReference type="SMART" id="SM00355">
    <property type="entry name" value="ZnF_C2H2"/>
    <property type="match status" value="5"/>
</dbReference>
<feature type="compositionally biased region" description="Low complexity" evidence="13">
    <location>
        <begin position="791"/>
        <end position="809"/>
    </location>
</feature>
<comment type="caution">
    <text evidence="15">The sequence shown here is derived from an EMBL/GenBank/DDBJ whole genome shotgun (WGS) entry which is preliminary data.</text>
</comment>
<evidence type="ECO:0000313" key="15">
    <source>
        <dbReference type="EMBL" id="KAK7790803.1"/>
    </source>
</evidence>
<evidence type="ECO:0000256" key="6">
    <source>
        <dbReference type="ARBA" id="ARBA00022553"/>
    </source>
</evidence>
<evidence type="ECO:0000256" key="2">
    <source>
        <dbReference type="ARBA" id="ARBA00004496"/>
    </source>
</evidence>